<gene>
    <name evidence="1" type="ORF">RIB2604_01504150</name>
</gene>
<dbReference type="Proteomes" id="UP000075230">
    <property type="component" value="Unassembled WGS sequence"/>
</dbReference>
<name>A0A146F9G5_ASPKA</name>
<protein>
    <submittedName>
        <fullName evidence="1">WD repeat protein</fullName>
    </submittedName>
</protein>
<evidence type="ECO:0000313" key="2">
    <source>
        <dbReference type="Proteomes" id="UP000075230"/>
    </source>
</evidence>
<organism evidence="1 2">
    <name type="scientific">Aspergillus kawachii</name>
    <name type="common">White koji mold</name>
    <name type="synonym">Aspergillus awamori var. kawachi</name>
    <dbReference type="NCBI Taxonomy" id="1069201"/>
    <lineage>
        <taxon>Eukaryota</taxon>
        <taxon>Fungi</taxon>
        <taxon>Dikarya</taxon>
        <taxon>Ascomycota</taxon>
        <taxon>Pezizomycotina</taxon>
        <taxon>Eurotiomycetes</taxon>
        <taxon>Eurotiomycetidae</taxon>
        <taxon>Eurotiales</taxon>
        <taxon>Aspergillaceae</taxon>
        <taxon>Aspergillus</taxon>
        <taxon>Aspergillus subgen. Circumdati</taxon>
    </lineage>
</organism>
<reference evidence="1 2" key="1">
    <citation type="journal article" date="2016" name="DNA Res.">
        <title>Genome sequence of Aspergillus luchuensis NBRC 4314.</title>
        <authorList>
            <person name="Yamada O."/>
            <person name="Machida M."/>
            <person name="Hosoyama A."/>
            <person name="Goto M."/>
            <person name="Takahashi T."/>
            <person name="Futagami T."/>
            <person name="Yamagata Y."/>
            <person name="Takeuchi M."/>
            <person name="Kobayashi T."/>
            <person name="Koike H."/>
            <person name="Abe K."/>
            <person name="Asai K."/>
            <person name="Arita M."/>
            <person name="Fujita N."/>
            <person name="Fukuda K."/>
            <person name="Higa K."/>
            <person name="Horikawa H."/>
            <person name="Ishikawa T."/>
            <person name="Jinno K."/>
            <person name="Kato Y."/>
            <person name="Kirimura K."/>
            <person name="Mizutani O."/>
            <person name="Nakasone K."/>
            <person name="Sano M."/>
            <person name="Shiraishi Y."/>
            <person name="Tsukahara M."/>
            <person name="Gomi K."/>
        </authorList>
    </citation>
    <scope>NUCLEOTIDE SEQUENCE [LARGE SCALE GENOMIC DNA]</scope>
    <source>
        <strain evidence="1 2">RIB 2604</strain>
    </source>
</reference>
<accession>A0A146F9G5</accession>
<proteinExistence type="predicted"/>
<sequence>MDTATDDPNQDSFELHNRAENEPLVCARWTEEEDASHLVNFAPEERFCVLLLQVIMAPLAALHITRTFGLSQRHARDMDTVNAGAE</sequence>
<reference evidence="2" key="2">
    <citation type="submission" date="2016-02" db="EMBL/GenBank/DDBJ databases">
        <title>Genome sequencing of Aspergillus luchuensis NBRC 4314.</title>
        <authorList>
            <person name="Yamada O."/>
        </authorList>
    </citation>
    <scope>NUCLEOTIDE SEQUENCE [LARGE SCALE GENOMIC DNA]</scope>
    <source>
        <strain evidence="2">RIB 2604</strain>
    </source>
</reference>
<comment type="caution">
    <text evidence="1">The sequence shown here is derived from an EMBL/GenBank/DDBJ whole genome shotgun (WGS) entry which is preliminary data.</text>
</comment>
<dbReference type="EMBL" id="BCWF01000015">
    <property type="protein sequence ID" value="GAT22382.1"/>
    <property type="molecule type" value="Genomic_DNA"/>
</dbReference>
<evidence type="ECO:0000313" key="1">
    <source>
        <dbReference type="EMBL" id="GAT22382.1"/>
    </source>
</evidence>
<dbReference type="AlphaFoldDB" id="A0A146F9G5"/>